<keyword evidence="4" id="KW-0808">Transferase</keyword>
<dbReference type="RefSeq" id="WP_211940826.1">
    <property type="nucleotide sequence ID" value="NZ_CP073078.1"/>
</dbReference>
<evidence type="ECO:0000313" key="6">
    <source>
        <dbReference type="EMBL" id="QUD90780.1"/>
    </source>
</evidence>
<dbReference type="AlphaFoldDB" id="A0A975IXD9"/>
<dbReference type="GO" id="GO:0036440">
    <property type="term" value="F:citrate synthase activity"/>
    <property type="evidence" value="ECO:0007669"/>
    <property type="project" value="UniProtKB-EC"/>
</dbReference>
<dbReference type="InterPro" id="IPR002020">
    <property type="entry name" value="Citrate_synthase"/>
</dbReference>
<sequence>MLEWLTSTEAQERLGVRAQTLYAYVSRGRIEARTDEDDPRKSLYRAEDIDRLSRSKAKSRKAEQVAQDAIAWGEPVLPSAITTIHRGRLFYRGRDAALLAEHETLEAVARLLRGGDGVALKRRQADPPPPGTTGTARAFAALAARAGADAPARGRAPLALAAEAVSLLHLFADAVAGETGEGLIHERLAAAWGQDTAGADLIRRALVLLADHELNPSTFAARVTASTGASLAAAALAGLAALSGPLHGGMAPRVQAFLLEAERLGPGAAVAGRLSLGQPIPGFGHPLYPAGDPRARCLLEAFEPPPLFDEVRRTAEAATGHLANVDFALTGLAVTRKLPADAAFLLFATARCAGWLAHALEQVQTGHLIRPRARYVGPALD</sequence>
<dbReference type="GO" id="GO:0005975">
    <property type="term" value="P:carbohydrate metabolic process"/>
    <property type="evidence" value="ECO:0007669"/>
    <property type="project" value="TreeGrafter"/>
</dbReference>
<dbReference type="Gene3D" id="1.10.580.10">
    <property type="entry name" value="Citrate Synthase, domain 1"/>
    <property type="match status" value="1"/>
</dbReference>
<dbReference type="InterPro" id="IPR016142">
    <property type="entry name" value="Citrate_synth-like_lrg_a-sub"/>
</dbReference>
<dbReference type="Pfam" id="PF12728">
    <property type="entry name" value="HTH_17"/>
    <property type="match status" value="1"/>
</dbReference>
<comment type="similarity">
    <text evidence="2">Belongs to the citrate synthase family.</text>
</comment>
<accession>A0A975IXD9</accession>
<evidence type="ECO:0000256" key="2">
    <source>
        <dbReference type="ARBA" id="ARBA00010566"/>
    </source>
</evidence>
<dbReference type="PANTHER" id="PTHR11739:SF4">
    <property type="entry name" value="CITRATE SYNTHASE, PEROXISOMAL"/>
    <property type="match status" value="1"/>
</dbReference>
<dbReference type="InterPro" id="IPR036969">
    <property type="entry name" value="Citrate_synthase_sf"/>
</dbReference>
<dbReference type="KEGG" id="caul:KCG34_14090"/>
<reference evidence="6" key="1">
    <citation type="submission" date="2021-04" db="EMBL/GenBank/DDBJ databases">
        <title>The complete genome sequence of Caulobacter sp. S6.</title>
        <authorList>
            <person name="Tang Y."/>
            <person name="Ouyang W."/>
            <person name="Liu Q."/>
            <person name="Huang B."/>
            <person name="Guo Z."/>
            <person name="Lei P."/>
        </authorList>
    </citation>
    <scope>NUCLEOTIDE SEQUENCE</scope>
    <source>
        <strain evidence="6">S6</strain>
    </source>
</reference>
<proteinExistence type="inferred from homology"/>
<evidence type="ECO:0000256" key="3">
    <source>
        <dbReference type="ARBA" id="ARBA00012972"/>
    </source>
</evidence>
<gene>
    <name evidence="6" type="ORF">KCG34_14090</name>
</gene>
<dbReference type="CDD" id="cd06102">
    <property type="entry name" value="citrate_synt_like_2"/>
    <property type="match status" value="1"/>
</dbReference>
<name>A0A975IXD9_9CAUL</name>
<dbReference type="EC" id="2.3.3.16" evidence="3"/>
<evidence type="ECO:0000256" key="1">
    <source>
        <dbReference type="ARBA" id="ARBA00004751"/>
    </source>
</evidence>
<dbReference type="PANTHER" id="PTHR11739">
    <property type="entry name" value="CITRATE SYNTHASE"/>
    <property type="match status" value="1"/>
</dbReference>
<evidence type="ECO:0000313" key="7">
    <source>
        <dbReference type="Proteomes" id="UP000676409"/>
    </source>
</evidence>
<organism evidence="6 7">
    <name type="scientific">Phenylobacterium montanum</name>
    <dbReference type="NCBI Taxonomy" id="2823693"/>
    <lineage>
        <taxon>Bacteria</taxon>
        <taxon>Pseudomonadati</taxon>
        <taxon>Pseudomonadota</taxon>
        <taxon>Alphaproteobacteria</taxon>
        <taxon>Caulobacterales</taxon>
        <taxon>Caulobacteraceae</taxon>
        <taxon>Phenylobacterium</taxon>
    </lineage>
</organism>
<dbReference type="Gene3D" id="1.10.230.10">
    <property type="entry name" value="Cytochrome P450-Terp, domain 2"/>
    <property type="match status" value="1"/>
</dbReference>
<dbReference type="GO" id="GO:0006099">
    <property type="term" value="P:tricarboxylic acid cycle"/>
    <property type="evidence" value="ECO:0007669"/>
    <property type="project" value="TreeGrafter"/>
</dbReference>
<keyword evidence="7" id="KW-1185">Reference proteome</keyword>
<dbReference type="PRINTS" id="PR00143">
    <property type="entry name" value="CITRTSNTHASE"/>
</dbReference>
<feature type="domain" description="Helix-turn-helix" evidence="5">
    <location>
        <begin position="4"/>
        <end position="52"/>
    </location>
</feature>
<dbReference type="GO" id="GO:0005829">
    <property type="term" value="C:cytosol"/>
    <property type="evidence" value="ECO:0007669"/>
    <property type="project" value="TreeGrafter"/>
</dbReference>
<evidence type="ECO:0000256" key="4">
    <source>
        <dbReference type="ARBA" id="ARBA00022679"/>
    </source>
</evidence>
<dbReference type="SUPFAM" id="SSF48256">
    <property type="entry name" value="Citrate synthase"/>
    <property type="match status" value="1"/>
</dbReference>
<dbReference type="InterPro" id="IPR041657">
    <property type="entry name" value="HTH_17"/>
</dbReference>
<dbReference type="Proteomes" id="UP000676409">
    <property type="component" value="Chromosome"/>
</dbReference>
<dbReference type="InterPro" id="IPR016143">
    <property type="entry name" value="Citrate_synth-like_sm_a-sub"/>
</dbReference>
<comment type="pathway">
    <text evidence="1">Carbohydrate metabolism; tricarboxylic acid cycle; isocitrate from oxaloacetate: step 1/2.</text>
</comment>
<dbReference type="EMBL" id="CP073078">
    <property type="protein sequence ID" value="QUD90780.1"/>
    <property type="molecule type" value="Genomic_DNA"/>
</dbReference>
<evidence type="ECO:0000259" key="5">
    <source>
        <dbReference type="Pfam" id="PF12728"/>
    </source>
</evidence>
<dbReference type="Pfam" id="PF00285">
    <property type="entry name" value="Citrate_synt"/>
    <property type="match status" value="1"/>
</dbReference>
<protein>
    <recommendedName>
        <fullName evidence="3">citrate synthase (unknown stereospecificity)</fullName>
        <ecNumber evidence="3">2.3.3.16</ecNumber>
    </recommendedName>
</protein>